<feature type="transmembrane region" description="Helical" evidence="12">
    <location>
        <begin position="75"/>
        <end position="94"/>
    </location>
</feature>
<keyword evidence="4" id="KW-0288">FMN</keyword>
<keyword evidence="10 12" id="KW-0472">Membrane</keyword>
<comment type="caution">
    <text evidence="14">The sequence shown here is derived from an EMBL/GenBank/DDBJ whole genome shotgun (WGS) entry which is preliminary data.</text>
</comment>
<dbReference type="Pfam" id="PF07690">
    <property type="entry name" value="MFS_1"/>
    <property type="match status" value="1"/>
</dbReference>
<evidence type="ECO:0000256" key="12">
    <source>
        <dbReference type="SAM" id="Phobius"/>
    </source>
</evidence>
<sequence length="572" mass="57549">MTTRRRWAALSALCLGFFVLLIDGTVVSVALPAMARDLGATPAQTVWVNSAYLLALAVPLLVTGRIGDRFGRRRVYLVGLAVFTIASVGCAAAPSVGALVIWRAVQGLGAALLTPQCLAIIRELFEPPALATALAVWSGGGGAATVVGPVLGGVLVDRWGWPAVFLVNVPVGVVTAVAVLRFVPSSPRLPVRLPLAPVAALMVGVLAVVVGVQGVSGVTSTPLRAALVIAGVVAVAAVVVGQSRLGTGALVPVRLLSRRPFVAGSTGAAAAACCVASAPVPLMLYLQGSAGLSAAAASMLLLPMGILCVAAVPFVGALTGRAGPRVTALLGTSLLGISVAGAGYLMQGEGPPWALAGAFGVYGIANAFVWSPFSLSAVQEVPRAELGAASSTFNTAKQLGAVLGSAVTAAVLAVASPAAALGALALACLVAVVAGALLPASERAERPVQLRGRVVHGAGVGRGLGYPTANIELAEGSALPSDGVYLGDLTVGHEAQPRPALVSIGVNPTFAGQARTAEVHVLDFDGDLYGAEVSVTMVRRLRGQRAFADPAALVEAMRDDERRARAILGRPA</sequence>
<evidence type="ECO:0000256" key="7">
    <source>
        <dbReference type="ARBA" id="ARBA00022741"/>
    </source>
</evidence>
<evidence type="ECO:0000256" key="4">
    <source>
        <dbReference type="ARBA" id="ARBA00022643"/>
    </source>
</evidence>
<dbReference type="PANTHER" id="PTHR42718:SF42">
    <property type="entry name" value="EXPORT PROTEIN"/>
    <property type="match status" value="1"/>
</dbReference>
<keyword evidence="5" id="KW-0808">Transferase</keyword>
<keyword evidence="6 12" id="KW-0812">Transmembrane</keyword>
<dbReference type="InterPro" id="IPR015865">
    <property type="entry name" value="Riboflavin_kinase_bac/euk"/>
</dbReference>
<evidence type="ECO:0000259" key="13">
    <source>
        <dbReference type="PROSITE" id="PS50850"/>
    </source>
</evidence>
<evidence type="ECO:0000256" key="2">
    <source>
        <dbReference type="ARBA" id="ARBA00012105"/>
    </source>
</evidence>
<feature type="transmembrane region" description="Helical" evidence="12">
    <location>
        <begin position="161"/>
        <end position="183"/>
    </location>
</feature>
<keyword evidence="9 12" id="KW-1133">Transmembrane helix</keyword>
<dbReference type="EC" id="2.7.1.26" evidence="2"/>
<protein>
    <recommendedName>
        <fullName evidence="2">riboflavin kinase</fullName>
        <ecNumber evidence="2">2.7.1.26</ecNumber>
    </recommendedName>
</protein>
<feature type="transmembrane region" description="Helical" evidence="12">
    <location>
        <begin position="221"/>
        <end position="240"/>
    </location>
</feature>
<dbReference type="SUPFAM" id="SSF103473">
    <property type="entry name" value="MFS general substrate transporter"/>
    <property type="match status" value="1"/>
</dbReference>
<dbReference type="Proteomes" id="UP000245469">
    <property type="component" value="Unassembled WGS sequence"/>
</dbReference>
<dbReference type="PROSITE" id="PS50850">
    <property type="entry name" value="MFS"/>
    <property type="match status" value="1"/>
</dbReference>
<feature type="transmembrane region" description="Helical" evidence="12">
    <location>
        <begin position="133"/>
        <end position="155"/>
    </location>
</feature>
<evidence type="ECO:0000256" key="11">
    <source>
        <dbReference type="ARBA" id="ARBA00047880"/>
    </source>
</evidence>
<evidence type="ECO:0000256" key="6">
    <source>
        <dbReference type="ARBA" id="ARBA00022692"/>
    </source>
</evidence>
<feature type="transmembrane region" description="Helical" evidence="12">
    <location>
        <begin position="195"/>
        <end position="215"/>
    </location>
</feature>
<feature type="domain" description="Major facilitator superfamily (MFS) profile" evidence="13">
    <location>
        <begin position="9"/>
        <end position="443"/>
    </location>
</feature>
<evidence type="ECO:0000256" key="5">
    <source>
        <dbReference type="ARBA" id="ARBA00022679"/>
    </source>
</evidence>
<dbReference type="InterPro" id="IPR036259">
    <property type="entry name" value="MFS_trans_sf"/>
</dbReference>
<keyword evidence="7" id="KW-0547">Nucleotide-binding</keyword>
<comment type="catalytic activity">
    <reaction evidence="11">
        <text>riboflavin + ATP = FMN + ADP + H(+)</text>
        <dbReference type="Rhea" id="RHEA:14357"/>
        <dbReference type="ChEBI" id="CHEBI:15378"/>
        <dbReference type="ChEBI" id="CHEBI:30616"/>
        <dbReference type="ChEBI" id="CHEBI:57986"/>
        <dbReference type="ChEBI" id="CHEBI:58210"/>
        <dbReference type="ChEBI" id="CHEBI:456216"/>
        <dbReference type="EC" id="2.7.1.26"/>
    </reaction>
</comment>
<dbReference type="Gene3D" id="2.40.30.30">
    <property type="entry name" value="Riboflavin kinase-like"/>
    <property type="match status" value="1"/>
</dbReference>
<dbReference type="OrthoDB" id="7375466at2"/>
<gene>
    <name evidence="14" type="ORF">BXY45_11121</name>
</gene>
<keyword evidence="8" id="KW-0067">ATP-binding</keyword>
<dbReference type="SMART" id="SM00904">
    <property type="entry name" value="Flavokinase"/>
    <property type="match status" value="1"/>
</dbReference>
<feature type="transmembrane region" description="Helical" evidence="12">
    <location>
        <begin position="327"/>
        <end position="347"/>
    </location>
</feature>
<evidence type="ECO:0000256" key="3">
    <source>
        <dbReference type="ARBA" id="ARBA00022630"/>
    </source>
</evidence>
<dbReference type="RefSeq" id="WP_109774227.1">
    <property type="nucleotide sequence ID" value="NZ_QGDQ01000011.1"/>
</dbReference>
<comment type="subcellular location">
    <subcellularLocation>
        <location evidence="1">Cell membrane</location>
        <topology evidence="1">Multi-pass membrane protein</topology>
    </subcellularLocation>
</comment>
<proteinExistence type="predicted"/>
<feature type="transmembrane region" description="Helical" evidence="12">
    <location>
        <begin position="100"/>
        <end position="121"/>
    </location>
</feature>
<organism evidence="14 15">
    <name type="scientific">Quadrisphaera granulorum</name>
    <dbReference type="NCBI Taxonomy" id="317664"/>
    <lineage>
        <taxon>Bacteria</taxon>
        <taxon>Bacillati</taxon>
        <taxon>Actinomycetota</taxon>
        <taxon>Actinomycetes</taxon>
        <taxon>Kineosporiales</taxon>
        <taxon>Kineosporiaceae</taxon>
        <taxon>Quadrisphaera</taxon>
    </lineage>
</organism>
<feature type="transmembrane region" description="Helical" evidence="12">
    <location>
        <begin position="399"/>
        <end position="415"/>
    </location>
</feature>
<dbReference type="AlphaFoldDB" id="A0A316A8T5"/>
<dbReference type="InterPro" id="IPR023465">
    <property type="entry name" value="Riboflavin_kinase_dom_sf"/>
</dbReference>
<evidence type="ECO:0000256" key="1">
    <source>
        <dbReference type="ARBA" id="ARBA00004651"/>
    </source>
</evidence>
<evidence type="ECO:0000313" key="14">
    <source>
        <dbReference type="EMBL" id="PWJ53618.1"/>
    </source>
</evidence>
<accession>A0A316A8T5</accession>
<dbReference type="GO" id="GO:0009231">
    <property type="term" value="P:riboflavin biosynthetic process"/>
    <property type="evidence" value="ECO:0007669"/>
    <property type="project" value="InterPro"/>
</dbReference>
<dbReference type="CDD" id="cd17321">
    <property type="entry name" value="MFS_MMR_MDR_like"/>
    <property type="match status" value="1"/>
</dbReference>
<dbReference type="Pfam" id="PF01687">
    <property type="entry name" value="Flavokinase"/>
    <property type="match status" value="1"/>
</dbReference>
<feature type="transmembrane region" description="Helical" evidence="12">
    <location>
        <begin position="353"/>
        <end position="378"/>
    </location>
</feature>
<dbReference type="GO" id="GO:0005524">
    <property type="term" value="F:ATP binding"/>
    <property type="evidence" value="ECO:0007669"/>
    <property type="project" value="UniProtKB-KW"/>
</dbReference>
<evidence type="ECO:0000256" key="8">
    <source>
        <dbReference type="ARBA" id="ARBA00022840"/>
    </source>
</evidence>
<keyword evidence="3" id="KW-0285">Flavoprotein</keyword>
<dbReference type="Gene3D" id="1.20.1250.20">
    <property type="entry name" value="MFS general substrate transporter like domains"/>
    <property type="match status" value="1"/>
</dbReference>
<dbReference type="GO" id="GO:0005886">
    <property type="term" value="C:plasma membrane"/>
    <property type="evidence" value="ECO:0007669"/>
    <property type="project" value="UniProtKB-SubCell"/>
</dbReference>
<evidence type="ECO:0000256" key="10">
    <source>
        <dbReference type="ARBA" id="ARBA00023136"/>
    </source>
</evidence>
<dbReference type="EMBL" id="QGDQ01000011">
    <property type="protein sequence ID" value="PWJ53618.1"/>
    <property type="molecule type" value="Genomic_DNA"/>
</dbReference>
<dbReference type="PANTHER" id="PTHR42718">
    <property type="entry name" value="MAJOR FACILITATOR SUPERFAMILY MULTIDRUG TRANSPORTER MFSC"/>
    <property type="match status" value="1"/>
</dbReference>
<keyword evidence="15" id="KW-1185">Reference proteome</keyword>
<reference evidence="14 15" key="1">
    <citation type="submission" date="2018-03" db="EMBL/GenBank/DDBJ databases">
        <title>Genomic Encyclopedia of Archaeal and Bacterial Type Strains, Phase II (KMG-II): from individual species to whole genera.</title>
        <authorList>
            <person name="Goeker M."/>
        </authorList>
    </citation>
    <scope>NUCLEOTIDE SEQUENCE [LARGE SCALE GENOMIC DNA]</scope>
    <source>
        <strain evidence="14 15">DSM 44889</strain>
    </source>
</reference>
<feature type="transmembrane region" description="Helical" evidence="12">
    <location>
        <begin position="261"/>
        <end position="286"/>
    </location>
</feature>
<dbReference type="GO" id="GO:0022857">
    <property type="term" value="F:transmembrane transporter activity"/>
    <property type="evidence" value="ECO:0007669"/>
    <property type="project" value="InterPro"/>
</dbReference>
<evidence type="ECO:0000256" key="9">
    <source>
        <dbReference type="ARBA" id="ARBA00022989"/>
    </source>
</evidence>
<dbReference type="Gene3D" id="1.20.1720.10">
    <property type="entry name" value="Multidrug resistance protein D"/>
    <property type="match status" value="1"/>
</dbReference>
<feature type="transmembrane region" description="Helical" evidence="12">
    <location>
        <begin position="292"/>
        <end position="315"/>
    </location>
</feature>
<name>A0A316A8T5_9ACTN</name>
<feature type="transmembrane region" description="Helical" evidence="12">
    <location>
        <begin position="46"/>
        <end position="63"/>
    </location>
</feature>
<dbReference type="GO" id="GO:0008531">
    <property type="term" value="F:riboflavin kinase activity"/>
    <property type="evidence" value="ECO:0007669"/>
    <property type="project" value="UniProtKB-EC"/>
</dbReference>
<evidence type="ECO:0000313" key="15">
    <source>
        <dbReference type="Proteomes" id="UP000245469"/>
    </source>
</evidence>
<dbReference type="SUPFAM" id="SSF82114">
    <property type="entry name" value="Riboflavin kinase-like"/>
    <property type="match status" value="1"/>
</dbReference>
<dbReference type="InterPro" id="IPR020846">
    <property type="entry name" value="MFS_dom"/>
</dbReference>
<dbReference type="InterPro" id="IPR011701">
    <property type="entry name" value="MFS"/>
</dbReference>